<dbReference type="AlphaFoldDB" id="A0AAN6Q8N8"/>
<organism evidence="3 4">
    <name type="scientific">Parathielavia hyrcaniae</name>
    <dbReference type="NCBI Taxonomy" id="113614"/>
    <lineage>
        <taxon>Eukaryota</taxon>
        <taxon>Fungi</taxon>
        <taxon>Dikarya</taxon>
        <taxon>Ascomycota</taxon>
        <taxon>Pezizomycotina</taxon>
        <taxon>Sordariomycetes</taxon>
        <taxon>Sordariomycetidae</taxon>
        <taxon>Sordariales</taxon>
        <taxon>Chaetomiaceae</taxon>
        <taxon>Parathielavia</taxon>
    </lineage>
</organism>
<keyword evidence="2" id="KW-1133">Transmembrane helix</keyword>
<proteinExistence type="predicted"/>
<evidence type="ECO:0000313" key="3">
    <source>
        <dbReference type="EMBL" id="KAK4105600.1"/>
    </source>
</evidence>
<feature type="transmembrane region" description="Helical" evidence="2">
    <location>
        <begin position="54"/>
        <end position="72"/>
    </location>
</feature>
<dbReference type="Proteomes" id="UP001305647">
    <property type="component" value="Unassembled WGS sequence"/>
</dbReference>
<feature type="transmembrane region" description="Helical" evidence="2">
    <location>
        <begin position="12"/>
        <end position="33"/>
    </location>
</feature>
<feature type="transmembrane region" description="Helical" evidence="2">
    <location>
        <begin position="125"/>
        <end position="148"/>
    </location>
</feature>
<comment type="caution">
    <text evidence="3">The sequence shown here is derived from an EMBL/GenBank/DDBJ whole genome shotgun (WGS) entry which is preliminary data.</text>
</comment>
<accession>A0AAN6Q8N8</accession>
<evidence type="ECO:0000256" key="2">
    <source>
        <dbReference type="SAM" id="Phobius"/>
    </source>
</evidence>
<evidence type="ECO:0000313" key="4">
    <source>
        <dbReference type="Proteomes" id="UP001305647"/>
    </source>
</evidence>
<keyword evidence="4" id="KW-1185">Reference proteome</keyword>
<protein>
    <submittedName>
        <fullName evidence="3">Uncharacterized protein</fullName>
    </submittedName>
</protein>
<sequence length="180" mass="19019">MDAVSTYSVASLAWLAIQALPLIIWPSLISTLLRIDFASQGAQYGGTHAALEQYFARSLGLAQLALAGLLLVQSGALPLNSIVEEGSESTSPPAPAASAAVLVTAIYQAAAGSYAYSRYHWTGQLAYLLGCLASSALAASGLWVLLFAGESKRRVSRRTGADKSTSSWPFRNAVADRKRR</sequence>
<gene>
    <name evidence="3" type="ORF">N658DRAFT_125516</name>
</gene>
<name>A0AAN6Q8N8_9PEZI</name>
<feature type="region of interest" description="Disordered" evidence="1">
    <location>
        <begin position="158"/>
        <end position="180"/>
    </location>
</feature>
<reference evidence="3" key="1">
    <citation type="journal article" date="2023" name="Mol. Phylogenet. Evol.">
        <title>Genome-scale phylogeny and comparative genomics of the fungal order Sordariales.</title>
        <authorList>
            <person name="Hensen N."/>
            <person name="Bonometti L."/>
            <person name="Westerberg I."/>
            <person name="Brannstrom I.O."/>
            <person name="Guillou S."/>
            <person name="Cros-Aarteil S."/>
            <person name="Calhoun S."/>
            <person name="Haridas S."/>
            <person name="Kuo A."/>
            <person name="Mondo S."/>
            <person name="Pangilinan J."/>
            <person name="Riley R."/>
            <person name="LaButti K."/>
            <person name="Andreopoulos B."/>
            <person name="Lipzen A."/>
            <person name="Chen C."/>
            <person name="Yan M."/>
            <person name="Daum C."/>
            <person name="Ng V."/>
            <person name="Clum A."/>
            <person name="Steindorff A."/>
            <person name="Ohm R.A."/>
            <person name="Martin F."/>
            <person name="Silar P."/>
            <person name="Natvig D.O."/>
            <person name="Lalanne C."/>
            <person name="Gautier V."/>
            <person name="Ament-Velasquez S.L."/>
            <person name="Kruys A."/>
            <person name="Hutchinson M.I."/>
            <person name="Powell A.J."/>
            <person name="Barry K."/>
            <person name="Miller A.N."/>
            <person name="Grigoriev I.V."/>
            <person name="Debuchy R."/>
            <person name="Gladieux P."/>
            <person name="Hiltunen Thoren M."/>
            <person name="Johannesson H."/>
        </authorList>
    </citation>
    <scope>NUCLEOTIDE SEQUENCE</scope>
    <source>
        <strain evidence="3">CBS 757.83</strain>
    </source>
</reference>
<evidence type="ECO:0000256" key="1">
    <source>
        <dbReference type="SAM" id="MobiDB-lite"/>
    </source>
</evidence>
<reference evidence="3" key="2">
    <citation type="submission" date="2023-05" db="EMBL/GenBank/DDBJ databases">
        <authorList>
            <consortium name="Lawrence Berkeley National Laboratory"/>
            <person name="Steindorff A."/>
            <person name="Hensen N."/>
            <person name="Bonometti L."/>
            <person name="Westerberg I."/>
            <person name="Brannstrom I.O."/>
            <person name="Guillou S."/>
            <person name="Cros-Aarteil S."/>
            <person name="Calhoun S."/>
            <person name="Haridas S."/>
            <person name="Kuo A."/>
            <person name="Mondo S."/>
            <person name="Pangilinan J."/>
            <person name="Riley R."/>
            <person name="Labutti K."/>
            <person name="Andreopoulos B."/>
            <person name="Lipzen A."/>
            <person name="Chen C."/>
            <person name="Yanf M."/>
            <person name="Daum C."/>
            <person name="Ng V."/>
            <person name="Clum A."/>
            <person name="Ohm R."/>
            <person name="Martin F."/>
            <person name="Silar P."/>
            <person name="Natvig D."/>
            <person name="Lalanne C."/>
            <person name="Gautier V."/>
            <person name="Ament-Velasquez S.L."/>
            <person name="Kruys A."/>
            <person name="Hutchinson M.I."/>
            <person name="Powell A.J."/>
            <person name="Barry K."/>
            <person name="Miller A.N."/>
            <person name="Grigoriev I.V."/>
            <person name="Debuchy R."/>
            <person name="Gladieux P."/>
            <person name="Thoren M.H."/>
            <person name="Johannesson H."/>
        </authorList>
    </citation>
    <scope>NUCLEOTIDE SEQUENCE</scope>
    <source>
        <strain evidence="3">CBS 757.83</strain>
    </source>
</reference>
<dbReference type="PANTHER" id="PTHR39605:SF1">
    <property type="entry name" value="MAJOR FACILITATOR SUPERFAMILY (MFS) PROFILE DOMAIN-CONTAINING PROTEIN"/>
    <property type="match status" value="1"/>
</dbReference>
<keyword evidence="2" id="KW-0472">Membrane</keyword>
<dbReference type="PANTHER" id="PTHR39605">
    <property type="entry name" value="MAJOR FACILITATOR SUPERFAMILY (MFS) PROFILE DOMAIN-CONTAINING PROTEIN"/>
    <property type="match status" value="1"/>
</dbReference>
<keyword evidence="2" id="KW-0812">Transmembrane</keyword>
<dbReference type="EMBL" id="MU863625">
    <property type="protein sequence ID" value="KAK4105600.1"/>
    <property type="molecule type" value="Genomic_DNA"/>
</dbReference>